<dbReference type="HAMAP" id="MF_00378">
    <property type="entry name" value="Exonuc_7_L"/>
    <property type="match status" value="1"/>
</dbReference>
<dbReference type="NCBIfam" id="TIGR00237">
    <property type="entry name" value="xseA"/>
    <property type="match status" value="1"/>
</dbReference>
<feature type="domain" description="Exonuclease VII large subunit C-terminal" evidence="7">
    <location>
        <begin position="124"/>
        <end position="434"/>
    </location>
</feature>
<evidence type="ECO:0000256" key="3">
    <source>
        <dbReference type="ARBA" id="ARBA00022801"/>
    </source>
</evidence>
<protein>
    <recommendedName>
        <fullName evidence="5">Exodeoxyribonuclease 7 large subunit</fullName>
        <ecNumber evidence="5">3.1.11.6</ecNumber>
    </recommendedName>
    <alternativeName>
        <fullName evidence="5">Exodeoxyribonuclease VII large subunit</fullName>
        <shortName evidence="5">Exonuclease VII large subunit</shortName>
    </alternativeName>
</protein>
<evidence type="ECO:0000256" key="4">
    <source>
        <dbReference type="ARBA" id="ARBA00022839"/>
    </source>
</evidence>
<comment type="subcellular location">
    <subcellularLocation>
        <location evidence="5 6">Cytoplasm</location>
    </subcellularLocation>
</comment>
<dbReference type="Proteomes" id="UP000886724">
    <property type="component" value="Unassembled WGS sequence"/>
</dbReference>
<keyword evidence="2 5" id="KW-0540">Nuclease</keyword>
<dbReference type="GO" id="GO:0008855">
    <property type="term" value="F:exodeoxyribonuclease VII activity"/>
    <property type="evidence" value="ECO:0007669"/>
    <property type="project" value="UniProtKB-UniRule"/>
</dbReference>
<evidence type="ECO:0000256" key="1">
    <source>
        <dbReference type="ARBA" id="ARBA00022490"/>
    </source>
</evidence>
<comment type="caution">
    <text evidence="9">The sequence shown here is derived from an EMBL/GenBank/DDBJ whole genome shotgun (WGS) entry which is preliminary data.</text>
</comment>
<dbReference type="EMBL" id="DXET01000041">
    <property type="protein sequence ID" value="HIX80658.1"/>
    <property type="molecule type" value="Genomic_DNA"/>
</dbReference>
<dbReference type="GO" id="GO:0003676">
    <property type="term" value="F:nucleic acid binding"/>
    <property type="evidence" value="ECO:0007669"/>
    <property type="project" value="InterPro"/>
</dbReference>
<sequence length="438" mass="50055">MERKYLTVTALNRYLKAKIDADSQLQKIYIMGEISNFKHHSSGHLYFTLKDENSRVNAVMFSSKARKLPFEPANGMKVFIQASVSIYDVAGTYQLYVDKMEQDGLGNLFLRYEQLKKQLAGEGLFSPENKKQIPKFPSRIAVLSGYPSAALADVVRTIKLRFPVVRIVAFPIPVQGKDAYIKICRMLKYVDSLNFNTIIIARGGGSLEELWNFNEELLARAIFECKTPIISGVGHEVDFTICDFVADYRAATPTAAAIKATPDLMELKQNVTNVEYTLSTLMKQKINIYKENFNRLSSFYLFKNPNKLYEDKKAKVDYLYDKLCYAFNDNLNSQKNKTTNLIQVFNHQTNLFLTNQKNQLKVIDHTMNMEIKRKLQINQEKYRFLISKLNTLSPLKTLERGYAIVLKNEQVVASSNSLSSGDEIEIKMKDGSKKAVIK</sequence>
<comment type="similarity">
    <text evidence="5 6">Belongs to the XseA family.</text>
</comment>
<dbReference type="GO" id="GO:0006308">
    <property type="term" value="P:DNA catabolic process"/>
    <property type="evidence" value="ECO:0007669"/>
    <property type="project" value="UniProtKB-UniRule"/>
</dbReference>
<dbReference type="InterPro" id="IPR025824">
    <property type="entry name" value="OB-fold_nuc-bd_dom"/>
</dbReference>
<dbReference type="EC" id="3.1.11.6" evidence="5"/>
<organism evidence="9 10">
    <name type="scientific">Candidatus Erysipelatoclostridium merdavium</name>
    <dbReference type="NCBI Taxonomy" id="2838566"/>
    <lineage>
        <taxon>Bacteria</taxon>
        <taxon>Bacillati</taxon>
        <taxon>Bacillota</taxon>
        <taxon>Erysipelotrichia</taxon>
        <taxon>Erysipelotrichales</taxon>
        <taxon>Erysipelotrichales incertae sedis</taxon>
    </lineage>
</organism>
<evidence type="ECO:0000256" key="6">
    <source>
        <dbReference type="RuleBase" id="RU004355"/>
    </source>
</evidence>
<keyword evidence="4 5" id="KW-0269">Exonuclease</keyword>
<evidence type="ECO:0000259" key="8">
    <source>
        <dbReference type="Pfam" id="PF13742"/>
    </source>
</evidence>
<keyword evidence="3 5" id="KW-0378">Hydrolase</keyword>
<comment type="catalytic activity">
    <reaction evidence="5 6">
        <text>Exonucleolytic cleavage in either 5'- to 3'- or 3'- to 5'-direction to yield nucleoside 5'-phosphates.</text>
        <dbReference type="EC" id="3.1.11.6"/>
    </reaction>
</comment>
<accession>A0A9D1XJG7</accession>
<gene>
    <name evidence="5" type="primary">xseA</name>
    <name evidence="9" type="ORF">H9980_01645</name>
</gene>
<dbReference type="PANTHER" id="PTHR30008:SF0">
    <property type="entry name" value="EXODEOXYRIBONUCLEASE 7 LARGE SUBUNIT"/>
    <property type="match status" value="1"/>
</dbReference>
<dbReference type="PANTHER" id="PTHR30008">
    <property type="entry name" value="EXODEOXYRIBONUCLEASE 7 LARGE SUBUNIT"/>
    <property type="match status" value="1"/>
</dbReference>
<comment type="subunit">
    <text evidence="5">Heterooligomer composed of large and small subunits.</text>
</comment>
<proteinExistence type="inferred from homology"/>
<dbReference type="GO" id="GO:0009318">
    <property type="term" value="C:exodeoxyribonuclease VII complex"/>
    <property type="evidence" value="ECO:0007669"/>
    <property type="project" value="UniProtKB-UniRule"/>
</dbReference>
<dbReference type="AlphaFoldDB" id="A0A9D1XJG7"/>
<keyword evidence="1 5" id="KW-0963">Cytoplasm</keyword>
<dbReference type="GO" id="GO:0005737">
    <property type="term" value="C:cytoplasm"/>
    <property type="evidence" value="ECO:0007669"/>
    <property type="project" value="UniProtKB-SubCell"/>
</dbReference>
<dbReference type="InterPro" id="IPR020579">
    <property type="entry name" value="Exonuc_VII_lsu_C"/>
</dbReference>
<comment type="function">
    <text evidence="5">Bidirectionally degrades single-stranded DNA into large acid-insoluble oligonucleotides, which are then degraded further into small acid-soluble oligonucleotides.</text>
</comment>
<reference evidence="9" key="1">
    <citation type="journal article" date="2021" name="PeerJ">
        <title>Extensive microbial diversity within the chicken gut microbiome revealed by metagenomics and culture.</title>
        <authorList>
            <person name="Gilroy R."/>
            <person name="Ravi A."/>
            <person name="Getino M."/>
            <person name="Pursley I."/>
            <person name="Horton D.L."/>
            <person name="Alikhan N.F."/>
            <person name="Baker D."/>
            <person name="Gharbi K."/>
            <person name="Hall N."/>
            <person name="Watson M."/>
            <person name="Adriaenssens E.M."/>
            <person name="Foster-Nyarko E."/>
            <person name="Jarju S."/>
            <person name="Secka A."/>
            <person name="Antonio M."/>
            <person name="Oren A."/>
            <person name="Chaudhuri R.R."/>
            <person name="La Ragione R."/>
            <person name="Hildebrand F."/>
            <person name="Pallen M.J."/>
        </authorList>
    </citation>
    <scope>NUCLEOTIDE SEQUENCE</scope>
    <source>
        <strain evidence="9">ChiGjej1B1-14440</strain>
    </source>
</reference>
<dbReference type="Pfam" id="PF13742">
    <property type="entry name" value="tRNA_anti_2"/>
    <property type="match status" value="1"/>
</dbReference>
<evidence type="ECO:0000256" key="5">
    <source>
        <dbReference type="HAMAP-Rule" id="MF_00378"/>
    </source>
</evidence>
<dbReference type="Pfam" id="PF02601">
    <property type="entry name" value="Exonuc_VII_L"/>
    <property type="match status" value="1"/>
</dbReference>
<feature type="domain" description="OB-fold nucleic acid binding" evidence="8">
    <location>
        <begin position="6"/>
        <end position="101"/>
    </location>
</feature>
<evidence type="ECO:0000313" key="10">
    <source>
        <dbReference type="Proteomes" id="UP000886724"/>
    </source>
</evidence>
<name>A0A9D1XJG7_9FIRM</name>
<dbReference type="InterPro" id="IPR003753">
    <property type="entry name" value="Exonuc_VII_L"/>
</dbReference>
<evidence type="ECO:0000259" key="7">
    <source>
        <dbReference type="Pfam" id="PF02601"/>
    </source>
</evidence>
<evidence type="ECO:0000256" key="2">
    <source>
        <dbReference type="ARBA" id="ARBA00022722"/>
    </source>
</evidence>
<reference evidence="9" key="2">
    <citation type="submission" date="2021-04" db="EMBL/GenBank/DDBJ databases">
        <authorList>
            <person name="Gilroy R."/>
        </authorList>
    </citation>
    <scope>NUCLEOTIDE SEQUENCE</scope>
    <source>
        <strain evidence="9">ChiGjej1B1-14440</strain>
    </source>
</reference>
<dbReference type="CDD" id="cd04489">
    <property type="entry name" value="ExoVII_LU_OBF"/>
    <property type="match status" value="1"/>
</dbReference>
<evidence type="ECO:0000313" key="9">
    <source>
        <dbReference type="EMBL" id="HIX80658.1"/>
    </source>
</evidence>